<dbReference type="Proteomes" id="UP000011082">
    <property type="component" value="Unassembled WGS sequence"/>
</dbReference>
<dbReference type="RefSeq" id="XP_007603482.1">
    <property type="nucleotide sequence ID" value="XM_007603420.1"/>
</dbReference>
<dbReference type="InterPro" id="IPR003439">
    <property type="entry name" value="ABC_transporter-like_ATP-bd"/>
</dbReference>
<dbReference type="OMA" id="ENESIFQ"/>
<keyword evidence="5 8" id="KW-1133">Transmembrane helix</keyword>
<keyword evidence="2 8" id="KW-0812">Transmembrane</keyword>
<dbReference type="PANTHER" id="PTHR24221">
    <property type="entry name" value="ATP-BINDING CASSETTE SUB-FAMILY B"/>
    <property type="match status" value="1"/>
</dbReference>
<feature type="transmembrane region" description="Helical" evidence="8">
    <location>
        <begin position="160"/>
        <end position="179"/>
    </location>
</feature>
<dbReference type="HOGENOM" id="CLU_000604_84_1_1"/>
<evidence type="ECO:0000256" key="2">
    <source>
        <dbReference type="ARBA" id="ARBA00022692"/>
    </source>
</evidence>
<keyword evidence="4" id="KW-0067">ATP-binding</keyword>
<evidence type="ECO:0000256" key="3">
    <source>
        <dbReference type="ARBA" id="ARBA00022741"/>
    </source>
</evidence>
<dbReference type="Gene3D" id="1.20.1560.10">
    <property type="entry name" value="ABC transporter type 1, transmembrane domain"/>
    <property type="match status" value="1"/>
</dbReference>
<dbReference type="STRING" id="993615.L2GQ31"/>
<keyword evidence="6 8" id="KW-0472">Membrane</keyword>
<evidence type="ECO:0000313" key="10">
    <source>
        <dbReference type="EMBL" id="ELA42714.1"/>
    </source>
</evidence>
<evidence type="ECO:0000313" key="11">
    <source>
        <dbReference type="Proteomes" id="UP000011082"/>
    </source>
</evidence>
<dbReference type="OrthoDB" id="6500128at2759"/>
<feature type="transmembrane region" description="Helical" evidence="8">
    <location>
        <begin position="17"/>
        <end position="36"/>
    </location>
</feature>
<evidence type="ECO:0000256" key="7">
    <source>
        <dbReference type="ARBA" id="ARBA00024363"/>
    </source>
</evidence>
<dbReference type="InterPro" id="IPR039421">
    <property type="entry name" value="Type_1_exporter"/>
</dbReference>
<evidence type="ECO:0000256" key="1">
    <source>
        <dbReference type="ARBA" id="ARBA00004141"/>
    </source>
</evidence>
<dbReference type="VEuPathDB" id="MicrosporidiaDB:VICG_00029"/>
<feature type="domain" description="ABC transporter" evidence="9">
    <location>
        <begin position="341"/>
        <end position="571"/>
    </location>
</feature>
<dbReference type="AlphaFoldDB" id="L2GQ31"/>
<dbReference type="GO" id="GO:0042626">
    <property type="term" value="F:ATPase-coupled transmembrane transporter activity"/>
    <property type="evidence" value="ECO:0007669"/>
    <property type="project" value="TreeGrafter"/>
</dbReference>
<protein>
    <recommendedName>
        <fullName evidence="9">ABC transporter domain-containing protein</fullName>
    </recommendedName>
</protein>
<proteinExistence type="inferred from homology"/>
<sequence>MDKETNFRQLVRLVDSVPFNILFCIFSLVVINCLKLKSTEWEAFLLTHTNQDFEASTLKIIVLMQLVTAVLSFFCNVFVHRLVSLSYRVILRNILLEYLKLRYSSFMKIGVGAVLCLISRRSSAFCDFFEGLMVRIAPKLIFLFTLTSSILNLLEYNVKLNVLGLFIVFIVFILLLQTLRAHLKEKINTNYEISNSKRVEILESYERIISYNILEDELSDYHRLLGKYTFFKQIFDCSGHMINFLSAMMLLLFSIYIWSCIIDTNQFTSIIILTEKLKDYLYSILIEFDTLIIDYANYSYSKYTSTDLENNECAKNCGYLGTIDYDKMGDCTKLYDFASDISLDSLRVKFDDYVILNSVTLSIKKNEKVAITGINGCGKSALAGAIVGFINYDGSLKIDGFEVRSLSRTALSSLISYIPQNAKIFNMSIEYNLRIGRDSMGNDEMIEICNQFDCHSTFKNIGYSKMVGDRGRLLSGGQRQRVILLGAILKDSKILIFDGPFTGLDQKTEEHFVKTLKNEFKNKTVVCSTQNIGLFPYFDQIIFIHKGIVYKDTFKMLLKTNEEFRTFCRVRESTELPLRLFSKKLLSIIKSIAS</sequence>
<keyword evidence="3" id="KW-0547">Nucleotide-binding</keyword>
<feature type="transmembrane region" description="Helical" evidence="8">
    <location>
        <begin position="241"/>
        <end position="259"/>
    </location>
</feature>
<dbReference type="GO" id="GO:0016020">
    <property type="term" value="C:membrane"/>
    <property type="evidence" value="ECO:0007669"/>
    <property type="project" value="UniProtKB-SubCell"/>
</dbReference>
<dbReference type="PROSITE" id="PS50893">
    <property type="entry name" value="ABC_TRANSPORTER_2"/>
    <property type="match status" value="1"/>
</dbReference>
<reference evidence="11" key="1">
    <citation type="submission" date="2011-05" db="EMBL/GenBank/DDBJ databases">
        <title>The genome sequence of Vittaforma corneae strain ATCC 50505.</title>
        <authorList>
            <consortium name="The Broad Institute Genome Sequencing Platform"/>
            <person name="Cuomo C."/>
            <person name="Didier E."/>
            <person name="Bowers L."/>
            <person name="Young S.K."/>
            <person name="Zeng Q."/>
            <person name="Gargeya S."/>
            <person name="Fitzgerald M."/>
            <person name="Haas B."/>
            <person name="Abouelleil A."/>
            <person name="Alvarado L."/>
            <person name="Arachchi H.M."/>
            <person name="Berlin A."/>
            <person name="Chapman S.B."/>
            <person name="Gearin G."/>
            <person name="Goldberg J."/>
            <person name="Griggs A."/>
            <person name="Gujja S."/>
            <person name="Hansen M."/>
            <person name="Heiman D."/>
            <person name="Howarth C."/>
            <person name="Larimer J."/>
            <person name="Lui A."/>
            <person name="MacDonald P.J.P."/>
            <person name="McCowen C."/>
            <person name="Montmayeur A."/>
            <person name="Murphy C."/>
            <person name="Neiman D."/>
            <person name="Pearson M."/>
            <person name="Priest M."/>
            <person name="Roberts A."/>
            <person name="Saif S."/>
            <person name="Shea T."/>
            <person name="Sisk P."/>
            <person name="Stolte C."/>
            <person name="Sykes S."/>
            <person name="Wortman J."/>
            <person name="Nusbaum C."/>
            <person name="Birren B."/>
        </authorList>
    </citation>
    <scope>NUCLEOTIDE SEQUENCE [LARGE SCALE GENOMIC DNA]</scope>
    <source>
        <strain evidence="11">ATCC 50505</strain>
    </source>
</reference>
<dbReference type="InParanoid" id="L2GQ31"/>
<organism evidence="10 11">
    <name type="scientific">Vittaforma corneae (strain ATCC 50505)</name>
    <name type="common">Microsporidian parasite</name>
    <name type="synonym">Nosema corneum</name>
    <dbReference type="NCBI Taxonomy" id="993615"/>
    <lineage>
        <taxon>Eukaryota</taxon>
        <taxon>Fungi</taxon>
        <taxon>Fungi incertae sedis</taxon>
        <taxon>Microsporidia</taxon>
        <taxon>Nosematidae</taxon>
        <taxon>Vittaforma</taxon>
    </lineage>
</organism>
<dbReference type="InterPro" id="IPR003593">
    <property type="entry name" value="AAA+_ATPase"/>
</dbReference>
<dbReference type="InterPro" id="IPR017871">
    <property type="entry name" value="ABC_transporter-like_CS"/>
</dbReference>
<dbReference type="Pfam" id="PF00005">
    <property type="entry name" value="ABC_tran"/>
    <property type="match status" value="1"/>
</dbReference>
<evidence type="ECO:0000256" key="6">
    <source>
        <dbReference type="ARBA" id="ARBA00023136"/>
    </source>
</evidence>
<evidence type="ECO:0000256" key="4">
    <source>
        <dbReference type="ARBA" id="ARBA00022840"/>
    </source>
</evidence>
<dbReference type="SUPFAM" id="SSF52540">
    <property type="entry name" value="P-loop containing nucleoside triphosphate hydrolases"/>
    <property type="match status" value="1"/>
</dbReference>
<dbReference type="GeneID" id="19880747"/>
<feature type="transmembrane region" description="Helical" evidence="8">
    <location>
        <begin position="57"/>
        <end position="83"/>
    </location>
</feature>
<dbReference type="Gene3D" id="3.40.50.300">
    <property type="entry name" value="P-loop containing nucleotide triphosphate hydrolases"/>
    <property type="match status" value="1"/>
</dbReference>
<evidence type="ECO:0000256" key="5">
    <source>
        <dbReference type="ARBA" id="ARBA00022989"/>
    </source>
</evidence>
<dbReference type="InterPro" id="IPR027417">
    <property type="entry name" value="P-loop_NTPase"/>
</dbReference>
<accession>L2GQ31</accession>
<evidence type="ECO:0000259" key="9">
    <source>
        <dbReference type="PROSITE" id="PS50893"/>
    </source>
</evidence>
<dbReference type="SUPFAM" id="SSF90123">
    <property type="entry name" value="ABC transporter transmembrane region"/>
    <property type="match status" value="1"/>
</dbReference>
<dbReference type="InterPro" id="IPR036640">
    <property type="entry name" value="ABC1_TM_sf"/>
</dbReference>
<dbReference type="EMBL" id="JH370130">
    <property type="protein sequence ID" value="ELA42714.1"/>
    <property type="molecule type" value="Genomic_DNA"/>
</dbReference>
<comment type="similarity">
    <text evidence="7">Belongs to the ABC transporter superfamily. ABCB family. Heavy Metal importer (TC 3.A.1.210) subfamily.</text>
</comment>
<dbReference type="SMART" id="SM00382">
    <property type="entry name" value="AAA"/>
    <property type="match status" value="1"/>
</dbReference>
<feature type="transmembrane region" description="Helical" evidence="8">
    <location>
        <begin position="132"/>
        <end position="154"/>
    </location>
</feature>
<dbReference type="GO" id="GO:0016887">
    <property type="term" value="F:ATP hydrolysis activity"/>
    <property type="evidence" value="ECO:0007669"/>
    <property type="project" value="InterPro"/>
</dbReference>
<dbReference type="GO" id="GO:0005524">
    <property type="term" value="F:ATP binding"/>
    <property type="evidence" value="ECO:0007669"/>
    <property type="project" value="UniProtKB-KW"/>
</dbReference>
<feature type="transmembrane region" description="Helical" evidence="8">
    <location>
        <begin position="103"/>
        <end position="120"/>
    </location>
</feature>
<gene>
    <name evidence="10" type="ORF">VICG_00029</name>
</gene>
<name>L2GQ31_VITCO</name>
<comment type="subcellular location">
    <subcellularLocation>
        <location evidence="1">Membrane</location>
        <topology evidence="1">Multi-pass membrane protein</topology>
    </subcellularLocation>
</comment>
<evidence type="ECO:0000256" key="8">
    <source>
        <dbReference type="SAM" id="Phobius"/>
    </source>
</evidence>
<dbReference type="PANTHER" id="PTHR24221:SF654">
    <property type="entry name" value="ATP-BINDING CASSETTE SUB-FAMILY B MEMBER 6"/>
    <property type="match status" value="1"/>
</dbReference>
<dbReference type="PROSITE" id="PS00211">
    <property type="entry name" value="ABC_TRANSPORTER_1"/>
    <property type="match status" value="1"/>
</dbReference>
<keyword evidence="11" id="KW-1185">Reference proteome</keyword>